<feature type="domain" description="SnoaL-like" evidence="1">
    <location>
        <begin position="37"/>
        <end position="118"/>
    </location>
</feature>
<accession>A0ABQ5Q642</accession>
<proteinExistence type="predicted"/>
<keyword evidence="3" id="KW-1185">Reference proteome</keyword>
<gene>
    <name evidence="2" type="ORF">GETHPA_14340</name>
</gene>
<organism evidence="2 3">
    <name type="scientific">Geothrix rubra</name>
    <dbReference type="NCBI Taxonomy" id="2927977"/>
    <lineage>
        <taxon>Bacteria</taxon>
        <taxon>Pseudomonadati</taxon>
        <taxon>Acidobacteriota</taxon>
        <taxon>Holophagae</taxon>
        <taxon>Holophagales</taxon>
        <taxon>Holophagaceae</taxon>
        <taxon>Geothrix</taxon>
    </lineage>
</organism>
<dbReference type="Proteomes" id="UP001165089">
    <property type="component" value="Unassembled WGS sequence"/>
</dbReference>
<dbReference type="RefSeq" id="WP_285724077.1">
    <property type="nucleotide sequence ID" value="NZ_BSDD01000002.1"/>
</dbReference>
<evidence type="ECO:0000259" key="1">
    <source>
        <dbReference type="Pfam" id="PF12680"/>
    </source>
</evidence>
<evidence type="ECO:0000313" key="2">
    <source>
        <dbReference type="EMBL" id="GLH69901.1"/>
    </source>
</evidence>
<reference evidence="2 3" key="1">
    <citation type="journal article" date="2023" name="Antonie Van Leeuwenhoek">
        <title>Mesoterricola silvestris gen. nov., sp. nov., Mesoterricola sediminis sp. nov., Geothrix oryzae sp. nov., Geothrix edaphica sp. nov., Geothrix rubra sp. nov., and Geothrix limicola sp. nov., six novel members of Acidobacteriota isolated from soils.</title>
        <authorList>
            <person name="Itoh H."/>
            <person name="Sugisawa Y."/>
            <person name="Mise K."/>
            <person name="Xu Z."/>
            <person name="Kuniyasu M."/>
            <person name="Ushijima N."/>
            <person name="Kawano K."/>
            <person name="Kobayashi E."/>
            <person name="Shiratori Y."/>
            <person name="Masuda Y."/>
            <person name="Senoo K."/>
        </authorList>
    </citation>
    <scope>NUCLEOTIDE SEQUENCE [LARGE SCALE GENOMIC DNA]</scope>
    <source>
        <strain evidence="2 3">Red803</strain>
    </source>
</reference>
<dbReference type="EMBL" id="BSDD01000002">
    <property type="protein sequence ID" value="GLH69901.1"/>
    <property type="molecule type" value="Genomic_DNA"/>
</dbReference>
<dbReference type="InterPro" id="IPR032710">
    <property type="entry name" value="NTF2-like_dom_sf"/>
</dbReference>
<comment type="caution">
    <text evidence="2">The sequence shown here is derived from an EMBL/GenBank/DDBJ whole genome shotgun (WGS) entry which is preliminary data.</text>
</comment>
<dbReference type="Gene3D" id="3.10.450.50">
    <property type="match status" value="1"/>
</dbReference>
<dbReference type="SUPFAM" id="SSF54427">
    <property type="entry name" value="NTF2-like"/>
    <property type="match status" value="1"/>
</dbReference>
<dbReference type="InterPro" id="IPR037401">
    <property type="entry name" value="SnoaL-like"/>
</dbReference>
<dbReference type="PROSITE" id="PS51257">
    <property type="entry name" value="PROKAR_LIPOPROTEIN"/>
    <property type="match status" value="1"/>
</dbReference>
<name>A0ABQ5Q642_9BACT</name>
<evidence type="ECO:0000313" key="3">
    <source>
        <dbReference type="Proteomes" id="UP001165089"/>
    </source>
</evidence>
<protein>
    <recommendedName>
        <fullName evidence="1">SnoaL-like domain-containing protein</fullName>
    </recommendedName>
</protein>
<sequence length="137" mass="14936">MSRAGRWAALPALLLLGACHPPSGTVPASADPGIRTVQAFFEAYRQRDLDGLMRCFTADATFRGTGGTLDRAQIQAYFQRTFRDHPDLQVEAGTPARTGTTVRVRVRVQAGTATVQTWVFELAGPLIRTYALDLSAR</sequence>
<dbReference type="Pfam" id="PF12680">
    <property type="entry name" value="SnoaL_2"/>
    <property type="match status" value="1"/>
</dbReference>